<evidence type="ECO:0000313" key="3">
    <source>
        <dbReference type="Proteomes" id="UP000297394"/>
    </source>
</evidence>
<proteinExistence type="predicted"/>
<dbReference type="Proteomes" id="UP000297394">
    <property type="component" value="Unassembled WGS sequence"/>
</dbReference>
<name>A0A4R9IHM1_9LEPT</name>
<sequence>MMRIIQYFLPILLFLFSLNCNNKKSEEKNEDLVFHLLLDAYMNGSNVPCVSTQTVPLEPIGTWTVGGNPFFYSETLPISLHRSLPMVQLFFEQNNTFGGALFPVFYENRSISSSGFLNRDVFSGLGQGSSTSMFPYGKDTAYATDPAVSILNTDSISSPLGVEFNLEIPVSLSATFISSCKTLDSDEMEFQTNHADSADSGLYHFWQTEKNLDVNLIFVNNGPDLAYPDQTLTALSVALNRWKENYSQGPVRININFSSTTLDSVEYSSIYDLSTSFIFPGTLGGLFTTTSYVGKPNALNVFIVKEELQYGGVLGVSGGIPGPATLLGTRQSGVAVFIETHRLTSNTGQPLTHDELLLLGETMSHEAGHFLGLWHVVEAFGDTGEVGSRDPLRDTPVCGIWNDLNQDGFLSVLECSGFGPYDSGGRNMMFWSGMVGFAQGQITAEQGWILRLNPLVY</sequence>
<protein>
    <submittedName>
        <fullName evidence="1">Uncharacterized protein</fullName>
    </submittedName>
</protein>
<reference evidence="2" key="1">
    <citation type="submission" date="2018-10" db="EMBL/GenBank/DDBJ databases">
        <authorList>
            <person name="Vincent A.T."/>
            <person name="Schiettekatte O."/>
            <person name="Bourhy P."/>
            <person name="Veyrier F.J."/>
            <person name="Picardeau M."/>
        </authorList>
    </citation>
    <scope>NUCLEOTIDE SEQUENCE</scope>
    <source>
        <strain evidence="2">201800281</strain>
    </source>
</reference>
<organism evidence="1 3">
    <name type="scientific">Leptospira bourretii</name>
    <dbReference type="NCBI Taxonomy" id="2484962"/>
    <lineage>
        <taxon>Bacteria</taxon>
        <taxon>Pseudomonadati</taxon>
        <taxon>Spirochaetota</taxon>
        <taxon>Spirochaetia</taxon>
        <taxon>Leptospirales</taxon>
        <taxon>Leptospiraceae</taxon>
        <taxon>Leptospira</taxon>
    </lineage>
</organism>
<dbReference type="Gene3D" id="3.40.390.10">
    <property type="entry name" value="Collagenase (Catalytic Domain)"/>
    <property type="match status" value="1"/>
</dbReference>
<evidence type="ECO:0000313" key="4">
    <source>
        <dbReference type="Proteomes" id="UP000297918"/>
    </source>
</evidence>
<dbReference type="EMBL" id="RQFM01000012">
    <property type="protein sequence ID" value="TGK87227.1"/>
    <property type="molecule type" value="Genomic_DNA"/>
</dbReference>
<dbReference type="InterPro" id="IPR024079">
    <property type="entry name" value="MetalloPept_cat_dom_sf"/>
</dbReference>
<dbReference type="AlphaFoldDB" id="A0A4R9IHM1"/>
<dbReference type="RefSeq" id="WP_135747467.1">
    <property type="nucleotide sequence ID" value="NZ_RQFL01000036.1"/>
</dbReference>
<accession>A0A4R9IHM1</accession>
<dbReference type="SUPFAM" id="SSF55486">
    <property type="entry name" value="Metalloproteases ('zincins'), catalytic domain"/>
    <property type="match status" value="1"/>
</dbReference>
<keyword evidence="4" id="KW-1185">Reference proteome</keyword>
<gene>
    <name evidence="1" type="ORF">EHQ23_07075</name>
    <name evidence="2" type="ORF">EHQ26_19570</name>
</gene>
<evidence type="ECO:0000313" key="1">
    <source>
        <dbReference type="EMBL" id="TGK87227.1"/>
    </source>
</evidence>
<evidence type="ECO:0000313" key="2">
    <source>
        <dbReference type="EMBL" id="TGK87604.1"/>
    </source>
</evidence>
<reference evidence="1 3" key="2">
    <citation type="journal article" date="2019" name="PLoS Negl. Trop. Dis.">
        <title>Revisiting the worldwide diversity of Leptospira species in the environment.</title>
        <authorList>
            <person name="Vincent A.T."/>
            <person name="Schiettekatte O."/>
            <person name="Bourhy P."/>
            <person name="Veyrier F.J."/>
            <person name="Picardeau M."/>
        </authorList>
    </citation>
    <scope>NUCLEOTIDE SEQUENCE [LARGE SCALE GENOMIC DNA]</scope>
    <source>
        <strain evidence="1 3">201800280</strain>
        <strain evidence="2">201800281</strain>
    </source>
</reference>
<dbReference type="OrthoDB" id="337801at2"/>
<dbReference type="EMBL" id="RQFL01000036">
    <property type="protein sequence ID" value="TGK87604.1"/>
    <property type="molecule type" value="Genomic_DNA"/>
</dbReference>
<dbReference type="GO" id="GO:0008237">
    <property type="term" value="F:metallopeptidase activity"/>
    <property type="evidence" value="ECO:0007669"/>
    <property type="project" value="InterPro"/>
</dbReference>
<comment type="caution">
    <text evidence="1">The sequence shown here is derived from an EMBL/GenBank/DDBJ whole genome shotgun (WGS) entry which is preliminary data.</text>
</comment>
<dbReference type="Proteomes" id="UP000297918">
    <property type="component" value="Unassembled WGS sequence"/>
</dbReference>